<dbReference type="AlphaFoldDB" id="A0A368KQF7"/>
<reference evidence="3 4" key="1">
    <citation type="submission" date="2018-07" db="EMBL/GenBank/DDBJ databases">
        <title>Comparative genomes isolates from brazilian mangrove.</title>
        <authorList>
            <person name="De Araujo J.E."/>
            <person name="Taketani R.G."/>
            <person name="Silva M.C.P."/>
            <person name="Lourenco M.V."/>
            <person name="Oliveira V.M."/>
            <person name="Andreote F.D."/>
        </authorList>
    </citation>
    <scope>NUCLEOTIDE SEQUENCE [LARGE SCALE GENOMIC DNA]</scope>
    <source>
        <strain evidence="3 4">HEX PRIS-MGV</strain>
    </source>
</reference>
<sequence>MKMELGSDDVVSILDYFADLEDPRSSINRKHLLGDLIVICIMAVIAGADGPRSIGIWAASNVGWLKRYLAWPGGVPSHDTIGRLLATLKPNYFQQCFQKWIESLREDASAEEDRPEIIAIDGKTVRRSHDSKKGLGAMHLVSAWAVRGGISLGQLATEEKSNEITAIPEPLEQINVQKSIVTIDAAGCQKEVAASIMDGGGDYVLALKGNQGTLHAYVRDYIVQHMENDFADVTARKFEENLKGHGRTETLVYYQLSLPKDLPGKTKWKGLQTIGVAIRMSEKNGHHTSDVRYYISSLKPNVKQFAAAVRGHWGMENTLHWCLDMTFREDDSCVRNRLATDNLAWLKRFAITLIKQQPSKESIAMRRRMAGWNVDYLAQVVGLKRI</sequence>
<dbReference type="RefSeq" id="WP_114370768.1">
    <property type="nucleotide sequence ID" value="NZ_QPEX01000037.1"/>
</dbReference>
<feature type="domain" description="Transposase IS4-like" evidence="1">
    <location>
        <begin position="115"/>
        <end position="352"/>
    </location>
</feature>
<protein>
    <submittedName>
        <fullName evidence="3">ISAs1 family transposase</fullName>
    </submittedName>
</protein>
<proteinExistence type="predicted"/>
<comment type="caution">
    <text evidence="3">The sequence shown here is derived from an EMBL/GenBank/DDBJ whole genome shotgun (WGS) entry which is preliminary data.</text>
</comment>
<dbReference type="Pfam" id="PF13808">
    <property type="entry name" value="DDE_Tnp_1_assoc"/>
    <property type="match status" value="1"/>
</dbReference>
<dbReference type="Proteomes" id="UP000253562">
    <property type="component" value="Unassembled WGS sequence"/>
</dbReference>
<dbReference type="InterPro" id="IPR047647">
    <property type="entry name" value="ISAs1_transpos"/>
</dbReference>
<dbReference type="PANTHER" id="PTHR30298">
    <property type="entry name" value="H REPEAT-ASSOCIATED PREDICTED TRANSPOSASE"/>
    <property type="match status" value="1"/>
</dbReference>
<dbReference type="InterPro" id="IPR051698">
    <property type="entry name" value="Transposase_11-like"/>
</dbReference>
<organism evidence="3 4">
    <name type="scientific">Bremerella cremea</name>
    <dbReference type="NCBI Taxonomy" id="1031537"/>
    <lineage>
        <taxon>Bacteria</taxon>
        <taxon>Pseudomonadati</taxon>
        <taxon>Planctomycetota</taxon>
        <taxon>Planctomycetia</taxon>
        <taxon>Pirellulales</taxon>
        <taxon>Pirellulaceae</taxon>
        <taxon>Bremerella</taxon>
    </lineage>
</organism>
<dbReference type="PANTHER" id="PTHR30298:SF0">
    <property type="entry name" value="PROTEIN YBFL-RELATED"/>
    <property type="match status" value="1"/>
</dbReference>
<dbReference type="InterPro" id="IPR032806">
    <property type="entry name" value="YbfD_N"/>
</dbReference>
<evidence type="ECO:0000259" key="1">
    <source>
        <dbReference type="Pfam" id="PF01609"/>
    </source>
</evidence>
<dbReference type="InterPro" id="IPR002559">
    <property type="entry name" value="Transposase_11"/>
</dbReference>
<dbReference type="GO" id="GO:0006313">
    <property type="term" value="P:DNA transposition"/>
    <property type="evidence" value="ECO:0007669"/>
    <property type="project" value="InterPro"/>
</dbReference>
<dbReference type="GO" id="GO:0004803">
    <property type="term" value="F:transposase activity"/>
    <property type="evidence" value="ECO:0007669"/>
    <property type="project" value="InterPro"/>
</dbReference>
<dbReference type="GO" id="GO:0003677">
    <property type="term" value="F:DNA binding"/>
    <property type="evidence" value="ECO:0007669"/>
    <property type="project" value="InterPro"/>
</dbReference>
<dbReference type="EMBL" id="QPEX01000037">
    <property type="protein sequence ID" value="RCS43993.1"/>
    <property type="molecule type" value="Genomic_DNA"/>
</dbReference>
<dbReference type="Pfam" id="PF01609">
    <property type="entry name" value="DDE_Tnp_1"/>
    <property type="match status" value="1"/>
</dbReference>
<gene>
    <name evidence="3" type="ORF">DTL42_18595</name>
</gene>
<evidence type="ECO:0000259" key="2">
    <source>
        <dbReference type="Pfam" id="PF13808"/>
    </source>
</evidence>
<name>A0A368KQF7_9BACT</name>
<evidence type="ECO:0000313" key="3">
    <source>
        <dbReference type="EMBL" id="RCS43993.1"/>
    </source>
</evidence>
<dbReference type="OrthoDB" id="291219at2"/>
<accession>A0A368KQF7</accession>
<evidence type="ECO:0000313" key="4">
    <source>
        <dbReference type="Proteomes" id="UP000253562"/>
    </source>
</evidence>
<dbReference type="NCBIfam" id="NF033564">
    <property type="entry name" value="transpos_ISAs1"/>
    <property type="match status" value="1"/>
</dbReference>
<feature type="domain" description="H repeat-associated protein N-terminal" evidence="2">
    <location>
        <begin position="14"/>
        <end position="101"/>
    </location>
</feature>